<comment type="caution">
    <text evidence="2">The sequence shown here is derived from an EMBL/GenBank/DDBJ whole genome shotgun (WGS) entry which is preliminary data.</text>
</comment>
<keyword evidence="3" id="KW-1185">Reference proteome</keyword>
<dbReference type="EMBL" id="JACWUN010000006">
    <property type="protein sequence ID" value="MBD1400365.1"/>
    <property type="molecule type" value="Genomic_DNA"/>
</dbReference>
<keyword evidence="1" id="KW-0812">Transmembrane</keyword>
<feature type="transmembrane region" description="Helical" evidence="1">
    <location>
        <begin position="35"/>
        <end position="54"/>
    </location>
</feature>
<accession>A0A8J6UI80</accession>
<proteinExistence type="predicted"/>
<dbReference type="AlphaFoldDB" id="A0A8J6UI80"/>
<keyword evidence="1" id="KW-1133">Transmembrane helix</keyword>
<dbReference type="Proteomes" id="UP000632828">
    <property type="component" value="Unassembled WGS sequence"/>
</dbReference>
<organism evidence="2 3">
    <name type="scientific">Pelovirga terrestris</name>
    <dbReference type="NCBI Taxonomy" id="2771352"/>
    <lineage>
        <taxon>Bacteria</taxon>
        <taxon>Pseudomonadati</taxon>
        <taxon>Thermodesulfobacteriota</taxon>
        <taxon>Desulfuromonadia</taxon>
        <taxon>Geobacterales</taxon>
        <taxon>Geobacteraceae</taxon>
        <taxon>Pelovirga</taxon>
    </lineage>
</organism>
<dbReference type="RefSeq" id="WP_191154797.1">
    <property type="nucleotide sequence ID" value="NZ_JACWUN010000006.1"/>
</dbReference>
<reference evidence="2" key="1">
    <citation type="submission" date="2020-09" db="EMBL/GenBank/DDBJ databases">
        <title>Pelobacter alkaliphilus sp. nov., a novel anaerobic arsenate-reducing bacterium from terrestrial mud volcano.</title>
        <authorList>
            <person name="Khomyakova M.A."/>
            <person name="Merkel A.Y."/>
            <person name="Slobodkin A.I."/>
        </authorList>
    </citation>
    <scope>NUCLEOTIDE SEQUENCE</scope>
    <source>
        <strain evidence="2">M08fum</strain>
    </source>
</reference>
<name>A0A8J6UI80_9BACT</name>
<feature type="transmembrane region" description="Helical" evidence="1">
    <location>
        <begin position="66"/>
        <end position="84"/>
    </location>
</feature>
<sequence length="408" mass="46454">MRKLANLFLILFIVSAFSGISMVLAQHEGLFPFAAQMHYILRGACLISGFLVYIGFGFNRHLPKRVLIPLLLWLFWSLVAYWPLDYFALGWGQLVAYIAQLVFGILLLKVNSLLNNKSLLLVPEQFIGSSFSLTTLVKFSLISLIVLPLSLLLILFSLVSGVLERSTGGFVQLRPDGLYMQEKVYHLDGKDIRLAGMIHLGHGSYYRDLIASIPTERTLILAEGVSDDTGLMGERFSYGNIAGNLGLSSQEQFHFVGRRISLADLRQPYRERYDGPHILNADIDLQQFDPRSVEVLNALARYFLHADSLWHGYLQFNRWAEENITVDTNRVLMNDLIDKRNQAVIALLPQALDRYDVVVIPWGALHMKGIEVAVRAADFYLHDSYLRRSISFFDLPFGRIFQQWRSHS</sequence>
<feature type="transmembrane region" description="Helical" evidence="1">
    <location>
        <begin position="90"/>
        <end position="108"/>
    </location>
</feature>
<protein>
    <submittedName>
        <fullName evidence="2">Uncharacterized protein</fullName>
    </submittedName>
</protein>
<feature type="transmembrane region" description="Helical" evidence="1">
    <location>
        <begin position="139"/>
        <end position="163"/>
    </location>
</feature>
<keyword evidence="1" id="KW-0472">Membrane</keyword>
<gene>
    <name evidence="2" type="ORF">ICT70_06750</name>
</gene>
<evidence type="ECO:0000313" key="3">
    <source>
        <dbReference type="Proteomes" id="UP000632828"/>
    </source>
</evidence>
<evidence type="ECO:0000313" key="2">
    <source>
        <dbReference type="EMBL" id="MBD1400365.1"/>
    </source>
</evidence>
<evidence type="ECO:0000256" key="1">
    <source>
        <dbReference type="SAM" id="Phobius"/>
    </source>
</evidence>